<dbReference type="PANTHER" id="PTHR47366:SF1">
    <property type="entry name" value="TWO-ON-TWO HEMOGLOBIN-3"/>
    <property type="match status" value="1"/>
</dbReference>
<reference evidence="6 7" key="1">
    <citation type="submission" date="2021-06" db="EMBL/GenBank/DDBJ databases">
        <title>Actinomycetes sequencing.</title>
        <authorList>
            <person name="Shan Q."/>
        </authorList>
    </citation>
    <scope>NUCLEOTIDE SEQUENCE [LARGE SCALE GENOMIC DNA]</scope>
    <source>
        <strain evidence="6 7">NEAU-G5</strain>
    </source>
</reference>
<dbReference type="Gene3D" id="1.10.490.10">
    <property type="entry name" value="Globins"/>
    <property type="match status" value="1"/>
</dbReference>
<keyword evidence="1" id="KW-0813">Transport</keyword>
<evidence type="ECO:0000256" key="2">
    <source>
        <dbReference type="ARBA" id="ARBA00022617"/>
    </source>
</evidence>
<protein>
    <submittedName>
        <fullName evidence="6">Globin</fullName>
    </submittedName>
</protein>
<comment type="similarity">
    <text evidence="5">Belongs to the truncated hemoglobin family. Group II subfamily.</text>
</comment>
<evidence type="ECO:0000313" key="6">
    <source>
        <dbReference type="EMBL" id="MBU3062748.1"/>
    </source>
</evidence>
<dbReference type="SUPFAM" id="SSF46458">
    <property type="entry name" value="Globin-like"/>
    <property type="match status" value="1"/>
</dbReference>
<evidence type="ECO:0000256" key="5">
    <source>
        <dbReference type="ARBA" id="ARBA00034496"/>
    </source>
</evidence>
<proteinExistence type="inferred from homology"/>
<dbReference type="CDD" id="cd14771">
    <property type="entry name" value="TrHb2_Mt-trHbO-like_O"/>
    <property type="match status" value="1"/>
</dbReference>
<name>A0ABS6AXH4_9NOCA</name>
<sequence>MAVERGALGAASTSSQASPAEPASFYAAVGGAETFHKLVAAFYREVARDEVLRPLYPEQDLGPAERRLRMFLEQYWGGPRTYSDERGHPRLRMRHMPFRVGPVERDAWLRCMHIAVGEIDSAAMDDAHRRALLDYLEMAANSLVNSPI</sequence>
<dbReference type="Pfam" id="PF01152">
    <property type="entry name" value="Bac_globin"/>
    <property type="match status" value="1"/>
</dbReference>
<dbReference type="PANTHER" id="PTHR47366">
    <property type="entry name" value="TWO-ON-TWO HEMOGLOBIN-3"/>
    <property type="match status" value="1"/>
</dbReference>
<organism evidence="6 7">
    <name type="scientific">Nocardia albiluteola</name>
    <dbReference type="NCBI Taxonomy" id="2842303"/>
    <lineage>
        <taxon>Bacteria</taxon>
        <taxon>Bacillati</taxon>
        <taxon>Actinomycetota</taxon>
        <taxon>Actinomycetes</taxon>
        <taxon>Mycobacteriales</taxon>
        <taxon>Nocardiaceae</taxon>
        <taxon>Nocardia</taxon>
    </lineage>
</organism>
<keyword evidence="7" id="KW-1185">Reference proteome</keyword>
<dbReference type="EMBL" id="JAHKNI010000004">
    <property type="protein sequence ID" value="MBU3062748.1"/>
    <property type="molecule type" value="Genomic_DNA"/>
</dbReference>
<dbReference type="InterPro" id="IPR009050">
    <property type="entry name" value="Globin-like_sf"/>
</dbReference>
<dbReference type="RefSeq" id="WP_215917640.1">
    <property type="nucleotide sequence ID" value="NZ_JAHKNI010000004.1"/>
</dbReference>
<keyword evidence="4" id="KW-0408">Iron</keyword>
<keyword evidence="2" id="KW-0349">Heme</keyword>
<keyword evidence="3" id="KW-0479">Metal-binding</keyword>
<evidence type="ECO:0000313" key="7">
    <source>
        <dbReference type="Proteomes" id="UP000733379"/>
    </source>
</evidence>
<accession>A0ABS6AXH4</accession>
<dbReference type="InterPro" id="IPR001486">
    <property type="entry name" value="Hemoglobin_trunc"/>
</dbReference>
<comment type="caution">
    <text evidence="6">The sequence shown here is derived from an EMBL/GenBank/DDBJ whole genome shotgun (WGS) entry which is preliminary data.</text>
</comment>
<evidence type="ECO:0000256" key="3">
    <source>
        <dbReference type="ARBA" id="ARBA00022723"/>
    </source>
</evidence>
<dbReference type="InterPro" id="IPR012292">
    <property type="entry name" value="Globin/Proto"/>
</dbReference>
<dbReference type="InterPro" id="IPR044203">
    <property type="entry name" value="GlbO/GLB3-like"/>
</dbReference>
<gene>
    <name evidence="6" type="ORF">KO481_14605</name>
</gene>
<evidence type="ECO:0000256" key="1">
    <source>
        <dbReference type="ARBA" id="ARBA00022448"/>
    </source>
</evidence>
<evidence type="ECO:0000256" key="4">
    <source>
        <dbReference type="ARBA" id="ARBA00023004"/>
    </source>
</evidence>
<dbReference type="Proteomes" id="UP000733379">
    <property type="component" value="Unassembled WGS sequence"/>
</dbReference>